<evidence type="ECO:0000259" key="1">
    <source>
        <dbReference type="SMART" id="SM00989"/>
    </source>
</evidence>
<dbReference type="Gene3D" id="3.30.1380.20">
    <property type="entry name" value="Trafficking protein particle complex subunit 3"/>
    <property type="match status" value="1"/>
</dbReference>
<dbReference type="SUPFAM" id="SSF111126">
    <property type="entry name" value="Ligand-binding domain in the NO signalling and Golgi transport"/>
    <property type="match status" value="1"/>
</dbReference>
<comment type="caution">
    <text evidence="2">The sequence shown here is derived from an EMBL/GenBank/DDBJ whole genome shotgun (WGS) entry which is preliminary data.</text>
</comment>
<sequence length="203" mass="23059">MNVKQFEKAIDFYRLLAKEEMENEKIVNGTIIGPKSKVKKKNFDINDIIHPSRQFLGKNAGENLDSVYVSTFRIGHFNLPEQLASTGQGTTFVGGMEFGSNLVKQKIVKSLEDLRLLLADYKMGIVDVFNEKQEDGEKIMNIRVYECIECVDLPNIGKPICYFEAGIITGVLKELTKKDVIAEEKRCWTSGFSFCQFDVKIKD</sequence>
<dbReference type="InterPro" id="IPR024096">
    <property type="entry name" value="NO_sig/Golgi_transp_ligand-bd"/>
</dbReference>
<dbReference type="Pfam" id="PF02830">
    <property type="entry name" value="V4R"/>
    <property type="match status" value="1"/>
</dbReference>
<keyword evidence="3" id="KW-1185">Reference proteome</keyword>
<organism evidence="2 3">
    <name type="scientific">Methanobacterium spitsbergense</name>
    <dbReference type="NCBI Taxonomy" id="2874285"/>
    <lineage>
        <taxon>Archaea</taxon>
        <taxon>Methanobacteriati</taxon>
        <taxon>Methanobacteriota</taxon>
        <taxon>Methanomada group</taxon>
        <taxon>Methanobacteria</taxon>
        <taxon>Methanobacteriales</taxon>
        <taxon>Methanobacteriaceae</taxon>
        <taxon>Methanobacterium</taxon>
    </lineage>
</organism>
<feature type="domain" description="4-vinyl reductase 4VR" evidence="1">
    <location>
        <begin position="139"/>
        <end position="201"/>
    </location>
</feature>
<dbReference type="Proteomes" id="UP000825933">
    <property type="component" value="Unassembled WGS sequence"/>
</dbReference>
<proteinExistence type="predicted"/>
<evidence type="ECO:0000313" key="2">
    <source>
        <dbReference type="EMBL" id="MBZ2164586.1"/>
    </source>
</evidence>
<evidence type="ECO:0000313" key="3">
    <source>
        <dbReference type="Proteomes" id="UP000825933"/>
    </source>
</evidence>
<dbReference type="RefSeq" id="WP_223790268.1">
    <property type="nucleotide sequence ID" value="NZ_JAIOUQ010000002.1"/>
</dbReference>
<dbReference type="PANTHER" id="PTHR35090">
    <property type="entry name" value="DNA-DIRECTED RNA POLYMERASE SUBUNIT I"/>
    <property type="match status" value="1"/>
</dbReference>
<reference evidence="3" key="1">
    <citation type="journal article" date="2022" name="Microbiol. Resour. Announc.">
        <title>Draft Genome Sequence of a Methanogenic Archaeon from West Spitsbergen Permafrost.</title>
        <authorList>
            <person name="Trubitsyn V."/>
            <person name="Rivkina E."/>
            <person name="Shcherbakova V."/>
        </authorList>
    </citation>
    <scope>NUCLEOTIDE SEQUENCE [LARGE SCALE GENOMIC DNA]</scope>
    <source>
        <strain evidence="3">VT</strain>
    </source>
</reference>
<protein>
    <submittedName>
        <fullName evidence="2">Hydrocarbon-binding protein</fullName>
    </submittedName>
</protein>
<dbReference type="InterPro" id="IPR004096">
    <property type="entry name" value="V4R"/>
</dbReference>
<dbReference type="EMBL" id="JAIOUQ010000002">
    <property type="protein sequence ID" value="MBZ2164586.1"/>
    <property type="molecule type" value="Genomic_DNA"/>
</dbReference>
<accession>A0A8T5URJ1</accession>
<gene>
    <name evidence="2" type="ORF">K8N75_00760</name>
</gene>
<dbReference type="PANTHER" id="PTHR35090:SF2">
    <property type="entry name" value="ARSR FAMILY TRANSCRIPTIONAL REGULATOR"/>
    <property type="match status" value="1"/>
</dbReference>
<name>A0A8T5URJ1_9EURY</name>
<dbReference type="SMART" id="SM00989">
    <property type="entry name" value="V4R"/>
    <property type="match status" value="1"/>
</dbReference>
<dbReference type="AlphaFoldDB" id="A0A8T5URJ1"/>